<dbReference type="AlphaFoldDB" id="X0XHF8"/>
<dbReference type="InterPro" id="IPR011050">
    <property type="entry name" value="Pectin_lyase_fold/virulence"/>
</dbReference>
<feature type="non-terminal residue" evidence="1">
    <location>
        <position position="1"/>
    </location>
</feature>
<reference evidence="1" key="1">
    <citation type="journal article" date="2014" name="Front. Microbiol.">
        <title>High frequency of phylogenetically diverse reductive dehalogenase-homologous genes in deep subseafloor sedimentary metagenomes.</title>
        <authorList>
            <person name="Kawai M."/>
            <person name="Futagami T."/>
            <person name="Toyoda A."/>
            <person name="Takaki Y."/>
            <person name="Nishi S."/>
            <person name="Hori S."/>
            <person name="Arai W."/>
            <person name="Tsubouchi T."/>
            <person name="Morono Y."/>
            <person name="Uchiyama I."/>
            <person name="Ito T."/>
            <person name="Fujiyama A."/>
            <person name="Inagaki F."/>
            <person name="Takami H."/>
        </authorList>
    </citation>
    <scope>NUCLEOTIDE SEQUENCE</scope>
    <source>
        <strain evidence="1">Expedition CK06-06</strain>
    </source>
</reference>
<dbReference type="EMBL" id="BARS01056375">
    <property type="protein sequence ID" value="GAG42609.1"/>
    <property type="molecule type" value="Genomic_DNA"/>
</dbReference>
<dbReference type="SUPFAM" id="SSF51126">
    <property type="entry name" value="Pectin lyase-like"/>
    <property type="match status" value="1"/>
</dbReference>
<protein>
    <recommendedName>
        <fullName evidence="2">Right handed beta helix domain-containing protein</fullName>
    </recommendedName>
</protein>
<organism evidence="1">
    <name type="scientific">marine sediment metagenome</name>
    <dbReference type="NCBI Taxonomy" id="412755"/>
    <lineage>
        <taxon>unclassified sequences</taxon>
        <taxon>metagenomes</taxon>
        <taxon>ecological metagenomes</taxon>
    </lineage>
</organism>
<name>X0XHF8_9ZZZZ</name>
<feature type="non-terminal residue" evidence="1">
    <location>
        <position position="179"/>
    </location>
</feature>
<comment type="caution">
    <text evidence="1">The sequence shown here is derived from an EMBL/GenBank/DDBJ whole genome shotgun (WGS) entry which is preliminary data.</text>
</comment>
<gene>
    <name evidence="1" type="ORF">S01H1_83044</name>
</gene>
<sequence length="179" mass="19163">QEAVDALPTTHAGEILVKGGEYVLSKAVTVKDREDLVIRGVGEATRLKVANKVQELIANDAASGQKNVTVAAGSSFQAGQHLCVRDDTHWEVNVVASIAGDVLAMENNLANTYEVADNGRVYTCHSAIYVTGTSKKVKITNLTIDGNRTNQEFGRTGYYPNEHQGDGIRLSATTEDCAV</sequence>
<evidence type="ECO:0000313" key="1">
    <source>
        <dbReference type="EMBL" id="GAG42609.1"/>
    </source>
</evidence>
<dbReference type="InterPro" id="IPR012334">
    <property type="entry name" value="Pectin_lyas_fold"/>
</dbReference>
<evidence type="ECO:0008006" key="2">
    <source>
        <dbReference type="Google" id="ProtNLM"/>
    </source>
</evidence>
<proteinExistence type="predicted"/>
<accession>X0XHF8</accession>
<dbReference type="Gene3D" id="2.160.20.10">
    <property type="entry name" value="Single-stranded right-handed beta-helix, Pectin lyase-like"/>
    <property type="match status" value="1"/>
</dbReference>